<dbReference type="AlphaFoldDB" id="A0A9P6AUG0"/>
<evidence type="ECO:0000313" key="4">
    <source>
        <dbReference type="EMBL" id="KAF9512150.1"/>
    </source>
</evidence>
<gene>
    <name evidence="4" type="ORF">BS47DRAFT_1318426</name>
</gene>
<dbReference type="InterPro" id="IPR000387">
    <property type="entry name" value="Tyr_Pase_dom"/>
</dbReference>
<dbReference type="GO" id="GO:0016791">
    <property type="term" value="F:phosphatase activity"/>
    <property type="evidence" value="ECO:0007669"/>
    <property type="project" value="UniProtKB-ARBA"/>
</dbReference>
<keyword evidence="5" id="KW-1185">Reference proteome</keyword>
<dbReference type="PROSITE" id="PS50056">
    <property type="entry name" value="TYR_PHOSPHATASE_2"/>
    <property type="match status" value="1"/>
</dbReference>
<dbReference type="SUPFAM" id="SSF52799">
    <property type="entry name" value="(Phosphotyrosine protein) phosphatases II"/>
    <property type="match status" value="1"/>
</dbReference>
<dbReference type="Gene3D" id="3.90.190.10">
    <property type="entry name" value="Protein tyrosine phosphatase superfamily"/>
    <property type="match status" value="1"/>
</dbReference>
<evidence type="ECO:0000256" key="1">
    <source>
        <dbReference type="ARBA" id="ARBA00022801"/>
    </source>
</evidence>
<proteinExistence type="predicted"/>
<protein>
    <recommendedName>
        <fullName evidence="3">Tyrosine specific protein phosphatases domain-containing protein</fullName>
    </recommendedName>
</protein>
<dbReference type="PANTHER" id="PTHR23339">
    <property type="entry name" value="TYROSINE SPECIFIC PROTEIN PHOSPHATASE AND DUAL SPECIFICITY PROTEIN PHOSPHATASE"/>
    <property type="match status" value="1"/>
</dbReference>
<dbReference type="Pfam" id="PF22784">
    <property type="entry name" value="PTP-SAK"/>
    <property type="match status" value="1"/>
</dbReference>
<organism evidence="4 5">
    <name type="scientific">Hydnum rufescens UP504</name>
    <dbReference type="NCBI Taxonomy" id="1448309"/>
    <lineage>
        <taxon>Eukaryota</taxon>
        <taxon>Fungi</taxon>
        <taxon>Dikarya</taxon>
        <taxon>Basidiomycota</taxon>
        <taxon>Agaricomycotina</taxon>
        <taxon>Agaricomycetes</taxon>
        <taxon>Cantharellales</taxon>
        <taxon>Hydnaceae</taxon>
        <taxon>Hydnum</taxon>
    </lineage>
</organism>
<evidence type="ECO:0000256" key="2">
    <source>
        <dbReference type="SAM" id="MobiDB-lite"/>
    </source>
</evidence>
<keyword evidence="1" id="KW-0378">Hydrolase</keyword>
<sequence>MPQTLLLTNKTDSEPLRPRFEPQIWRGNTEFTTQQLSQLVALAEAETDQPSGYPVSPEDMLLAAVLAPLCSHHHLSDYNRLKHGEAGSSGRYTPLSIHLPKHIKSLREKQAISAQEQAFFPATATFSPRVNETQKTVVIPPEYSLRSPNDGGPRTSSIAEMSLFSLRASPGPPPDPSCATPSLSDEDIRSFSSVDLPLSSSLEQALSLAITTSMAGTNIPKCTENNLSLPSPSSVPSVPIIPKTSHTHPINIAAVVPPDMITQIASRLSPQHNRKPTMFSIPNDLTLPHLLTSIQQPLYVSTHSGPARSVSVPKCQRRQDRNHGPSTFPVQTLLSTIPYGGKMSLGPSSVPLSPRVPNPGVPCDRSSNDANVGGDKAPSPPTLGNILLSSCPGKKVRLNGATKAGRSAICRDLEADLARIKSLGVGCIICCLDDDEMEFLGAPWDAYLGYASCFGLDVLRLPMPEGLAPLDCAALNNHLTHIVDDYTLKGIHVLVHCRGGVGRAGLIACCWMLKLGMCGPIERAPPPTPGYVRRDALALVESAVRVVRARRSPKAIETYEQVRFLIDFVEHLRLSAVM</sequence>
<comment type="caution">
    <text evidence="4">The sequence shown here is derived from an EMBL/GenBank/DDBJ whole genome shotgun (WGS) entry which is preliminary data.</text>
</comment>
<reference evidence="4" key="1">
    <citation type="journal article" date="2020" name="Nat. Commun.">
        <title>Large-scale genome sequencing of mycorrhizal fungi provides insights into the early evolution of symbiotic traits.</title>
        <authorList>
            <person name="Miyauchi S."/>
            <person name="Kiss E."/>
            <person name="Kuo A."/>
            <person name="Drula E."/>
            <person name="Kohler A."/>
            <person name="Sanchez-Garcia M."/>
            <person name="Morin E."/>
            <person name="Andreopoulos B."/>
            <person name="Barry K.W."/>
            <person name="Bonito G."/>
            <person name="Buee M."/>
            <person name="Carver A."/>
            <person name="Chen C."/>
            <person name="Cichocki N."/>
            <person name="Clum A."/>
            <person name="Culley D."/>
            <person name="Crous P.W."/>
            <person name="Fauchery L."/>
            <person name="Girlanda M."/>
            <person name="Hayes R.D."/>
            <person name="Keri Z."/>
            <person name="LaButti K."/>
            <person name="Lipzen A."/>
            <person name="Lombard V."/>
            <person name="Magnuson J."/>
            <person name="Maillard F."/>
            <person name="Murat C."/>
            <person name="Nolan M."/>
            <person name="Ohm R.A."/>
            <person name="Pangilinan J."/>
            <person name="Pereira M.F."/>
            <person name="Perotto S."/>
            <person name="Peter M."/>
            <person name="Pfister S."/>
            <person name="Riley R."/>
            <person name="Sitrit Y."/>
            <person name="Stielow J.B."/>
            <person name="Szollosi G."/>
            <person name="Zifcakova L."/>
            <person name="Stursova M."/>
            <person name="Spatafora J.W."/>
            <person name="Tedersoo L."/>
            <person name="Vaario L.M."/>
            <person name="Yamada A."/>
            <person name="Yan M."/>
            <person name="Wang P."/>
            <person name="Xu J."/>
            <person name="Bruns T."/>
            <person name="Baldrian P."/>
            <person name="Vilgalys R."/>
            <person name="Dunand C."/>
            <person name="Henrissat B."/>
            <person name="Grigoriev I.V."/>
            <person name="Hibbett D."/>
            <person name="Nagy L.G."/>
            <person name="Martin F.M."/>
        </authorList>
    </citation>
    <scope>NUCLEOTIDE SEQUENCE</scope>
    <source>
        <strain evidence="4">UP504</strain>
    </source>
</reference>
<dbReference type="EMBL" id="MU128990">
    <property type="protein sequence ID" value="KAF9512150.1"/>
    <property type="molecule type" value="Genomic_DNA"/>
</dbReference>
<accession>A0A9P6AUG0</accession>
<evidence type="ECO:0000313" key="5">
    <source>
        <dbReference type="Proteomes" id="UP000886523"/>
    </source>
</evidence>
<dbReference type="OrthoDB" id="266663at2759"/>
<dbReference type="InterPro" id="IPR057023">
    <property type="entry name" value="PTP-SAK"/>
</dbReference>
<dbReference type="Proteomes" id="UP000886523">
    <property type="component" value="Unassembled WGS sequence"/>
</dbReference>
<evidence type="ECO:0000259" key="3">
    <source>
        <dbReference type="PROSITE" id="PS50056"/>
    </source>
</evidence>
<dbReference type="InterPro" id="IPR050561">
    <property type="entry name" value="PTP"/>
</dbReference>
<feature type="region of interest" description="Disordered" evidence="2">
    <location>
        <begin position="305"/>
        <end position="330"/>
    </location>
</feature>
<name>A0A9P6AUG0_9AGAM</name>
<feature type="domain" description="Tyrosine specific protein phosphatases" evidence="3">
    <location>
        <begin position="477"/>
        <end position="551"/>
    </location>
</feature>
<dbReference type="InterPro" id="IPR029021">
    <property type="entry name" value="Prot-tyrosine_phosphatase-like"/>
</dbReference>